<evidence type="ECO:0000313" key="2">
    <source>
        <dbReference type="Proteomes" id="UP000276133"/>
    </source>
</evidence>
<sequence length="86" mass="10170">MQFSWLAAYHSSEKLESYTIQKFIKCICNVTYNSNTNSFNLISLLLSNSHLVKENANEKLQFSDVSEWLNYLNLMIYMKLNCQRFT</sequence>
<evidence type="ECO:0000313" key="1">
    <source>
        <dbReference type="EMBL" id="RNA25834.1"/>
    </source>
</evidence>
<proteinExistence type="predicted"/>
<gene>
    <name evidence="1" type="ORF">BpHYR1_020928</name>
</gene>
<name>A0A3M7RQL2_BRAPC</name>
<reference evidence="1 2" key="1">
    <citation type="journal article" date="2018" name="Sci. Rep.">
        <title>Genomic signatures of local adaptation to the degree of environmental predictability in rotifers.</title>
        <authorList>
            <person name="Franch-Gras L."/>
            <person name="Hahn C."/>
            <person name="Garcia-Roger E.M."/>
            <person name="Carmona M.J."/>
            <person name="Serra M."/>
            <person name="Gomez A."/>
        </authorList>
    </citation>
    <scope>NUCLEOTIDE SEQUENCE [LARGE SCALE GENOMIC DNA]</scope>
    <source>
        <strain evidence="1">HYR1</strain>
    </source>
</reference>
<dbReference type="EMBL" id="REGN01002849">
    <property type="protein sequence ID" value="RNA25834.1"/>
    <property type="molecule type" value="Genomic_DNA"/>
</dbReference>
<dbReference type="Proteomes" id="UP000276133">
    <property type="component" value="Unassembled WGS sequence"/>
</dbReference>
<protein>
    <submittedName>
        <fullName evidence="1">Uncharacterized protein</fullName>
    </submittedName>
</protein>
<keyword evidence="2" id="KW-1185">Reference proteome</keyword>
<comment type="caution">
    <text evidence="1">The sequence shown here is derived from an EMBL/GenBank/DDBJ whole genome shotgun (WGS) entry which is preliminary data.</text>
</comment>
<organism evidence="1 2">
    <name type="scientific">Brachionus plicatilis</name>
    <name type="common">Marine rotifer</name>
    <name type="synonym">Brachionus muelleri</name>
    <dbReference type="NCBI Taxonomy" id="10195"/>
    <lineage>
        <taxon>Eukaryota</taxon>
        <taxon>Metazoa</taxon>
        <taxon>Spiralia</taxon>
        <taxon>Gnathifera</taxon>
        <taxon>Rotifera</taxon>
        <taxon>Eurotatoria</taxon>
        <taxon>Monogononta</taxon>
        <taxon>Pseudotrocha</taxon>
        <taxon>Ploima</taxon>
        <taxon>Brachionidae</taxon>
        <taxon>Brachionus</taxon>
    </lineage>
</organism>
<accession>A0A3M7RQL2</accession>
<dbReference type="AlphaFoldDB" id="A0A3M7RQL2"/>